<organism evidence="2 3">
    <name type="scientific">Lynx canadensis</name>
    <name type="common">Canada lynx</name>
    <name type="synonym">Felis canadensis</name>
    <dbReference type="NCBI Taxonomy" id="61383"/>
    <lineage>
        <taxon>Eukaryota</taxon>
        <taxon>Metazoa</taxon>
        <taxon>Chordata</taxon>
        <taxon>Craniata</taxon>
        <taxon>Vertebrata</taxon>
        <taxon>Euteleostomi</taxon>
        <taxon>Mammalia</taxon>
        <taxon>Eutheria</taxon>
        <taxon>Laurasiatheria</taxon>
        <taxon>Carnivora</taxon>
        <taxon>Feliformia</taxon>
        <taxon>Felidae</taxon>
        <taxon>Felinae</taxon>
        <taxon>Lynx</taxon>
    </lineage>
</organism>
<evidence type="ECO:0008006" key="4">
    <source>
        <dbReference type="Google" id="ProtNLM"/>
    </source>
</evidence>
<feature type="compositionally biased region" description="Polar residues" evidence="1">
    <location>
        <begin position="438"/>
        <end position="453"/>
    </location>
</feature>
<feature type="region of interest" description="Disordered" evidence="1">
    <location>
        <begin position="236"/>
        <end position="262"/>
    </location>
</feature>
<dbReference type="PANTHER" id="PTHR36861">
    <property type="entry name" value="COILED-COIL DOMAIN-CONTAINING PROTEIN 116"/>
    <property type="match status" value="1"/>
</dbReference>
<dbReference type="GeneID" id="115527967"/>
<protein>
    <recommendedName>
        <fullName evidence="4">Coiled-coil domain containing 116</fullName>
    </recommendedName>
</protein>
<dbReference type="AlphaFoldDB" id="A0A667HA48"/>
<dbReference type="Pfam" id="PF15774">
    <property type="entry name" value="DUF4702"/>
    <property type="match status" value="1"/>
</dbReference>
<feature type="compositionally biased region" description="Basic residues" evidence="1">
    <location>
        <begin position="381"/>
        <end position="393"/>
    </location>
</feature>
<feature type="compositionally biased region" description="Polar residues" evidence="1">
    <location>
        <begin position="50"/>
        <end position="63"/>
    </location>
</feature>
<keyword evidence="3" id="KW-1185">Reference proteome</keyword>
<evidence type="ECO:0000313" key="2">
    <source>
        <dbReference type="Ensembl" id="ENSLCNP00005023101.1"/>
    </source>
</evidence>
<dbReference type="PANTHER" id="PTHR36861:SF1">
    <property type="entry name" value="COILED-COIL DOMAIN-CONTAINING PROTEIN 116"/>
    <property type="match status" value="1"/>
</dbReference>
<dbReference type="Ensembl" id="ENSLCNT00005025810.1">
    <property type="protein sequence ID" value="ENSLCNP00005023101.1"/>
    <property type="gene ID" value="ENSLCNG00005015035.1"/>
</dbReference>
<feature type="region of interest" description="Disordered" evidence="1">
    <location>
        <begin position="41"/>
        <end position="69"/>
    </location>
</feature>
<sequence>MTSCRHHSGYLADDEAGHTTYVARPPKKPLFLEMGQVSKLGHMPHPPSRYTLTDSSGLRGHQQNSRDPRPFGSFLDFLVKGQVLDSLQTVVEEATERMTTVKTEAGVPLVEVQDPIEVPRGRRRVRAQPSLSTMHRHRVRPSLCTGCPNNYPSCSSSMSDSHSSLTAGWLGSHSQDSDLGTRGMGSLPPMRDKLLLEKNLKRLLKLENRGKGLDQSCFQRDSLLWDSLDSHASSQWTREPPLSSFSGQLGSSSGTPQTSELGPGEQELICLKQEFNKEIKSLLSQPASFDLPGYCSFREPHRTLDFLAEHQLFPALQNVVSQAVDKLRGARRHDGCPLFPSEWEPATEPNSDSMPGSKLATPTDEEEPYDMLPTRTSSPKMARRKSTKGRGQAKPKEGGSPMSSAQVATRVRLKVTPTEEPKVPSPHRRQEVPGQDPEIQTPSIPTSGPLSFSQKAQPWRSLHLTLPAPGIVVEGPSSQTQPTTQGTVPLISLSPHVSHHLPVFSPLASSVRSFSPSASLYPEVTSRVGQGGLGKGSFSNHP</sequence>
<reference evidence="2" key="2">
    <citation type="submission" date="2025-09" db="UniProtKB">
        <authorList>
            <consortium name="Ensembl"/>
        </authorList>
    </citation>
    <scope>IDENTIFICATION</scope>
</reference>
<dbReference type="RefSeq" id="XP_032451349.1">
    <property type="nucleotide sequence ID" value="XM_032595458.1"/>
</dbReference>
<proteinExistence type="predicted"/>
<dbReference type="Proteomes" id="UP000472241">
    <property type="component" value="Unplaced"/>
</dbReference>
<reference evidence="2" key="1">
    <citation type="submission" date="2025-08" db="UniProtKB">
        <authorList>
            <consortium name="Ensembl"/>
        </authorList>
    </citation>
    <scope>IDENTIFICATION</scope>
</reference>
<gene>
    <name evidence="2" type="primary">CCDC116</name>
</gene>
<feature type="region of interest" description="Disordered" evidence="1">
    <location>
        <begin position="338"/>
        <end position="453"/>
    </location>
</feature>
<name>A0A667HA48_LYNCA</name>
<evidence type="ECO:0000313" key="3">
    <source>
        <dbReference type="Proteomes" id="UP000472241"/>
    </source>
</evidence>
<dbReference type="InterPro" id="IPR031532">
    <property type="entry name" value="DUF4702"/>
</dbReference>
<dbReference type="CTD" id="164592"/>
<feature type="compositionally biased region" description="Low complexity" evidence="1">
    <location>
        <begin position="242"/>
        <end position="254"/>
    </location>
</feature>
<evidence type="ECO:0000256" key="1">
    <source>
        <dbReference type="SAM" id="MobiDB-lite"/>
    </source>
</evidence>
<accession>A0A667HA48</accession>
<dbReference type="GO" id="GO:0005813">
    <property type="term" value="C:centrosome"/>
    <property type="evidence" value="ECO:0007669"/>
    <property type="project" value="TreeGrafter"/>
</dbReference>